<keyword evidence="4" id="KW-1185">Reference proteome</keyword>
<dbReference type="EMBL" id="KV454209">
    <property type="protein sequence ID" value="ODQ61530.1"/>
    <property type="molecule type" value="Genomic_DNA"/>
</dbReference>
<dbReference type="GO" id="GO:0005768">
    <property type="term" value="C:endosome"/>
    <property type="evidence" value="ECO:0007669"/>
    <property type="project" value="EnsemblFungi"/>
</dbReference>
<reference evidence="3 4" key="1">
    <citation type="journal article" date="2016" name="Proc. Natl. Acad. Sci. U.S.A.">
        <title>Comparative genomics of biotechnologically important yeasts.</title>
        <authorList>
            <person name="Riley R."/>
            <person name="Haridas S."/>
            <person name="Wolfe K.H."/>
            <person name="Lopes M.R."/>
            <person name="Hittinger C.T."/>
            <person name="Goeker M."/>
            <person name="Salamov A.A."/>
            <person name="Wisecaver J.H."/>
            <person name="Long T.M."/>
            <person name="Calvey C.H."/>
            <person name="Aerts A.L."/>
            <person name="Barry K.W."/>
            <person name="Choi C."/>
            <person name="Clum A."/>
            <person name="Coughlan A.Y."/>
            <person name="Deshpande S."/>
            <person name="Douglass A.P."/>
            <person name="Hanson S.J."/>
            <person name="Klenk H.-P."/>
            <person name="LaButti K.M."/>
            <person name="Lapidus A."/>
            <person name="Lindquist E.A."/>
            <person name="Lipzen A.M."/>
            <person name="Meier-Kolthoff J.P."/>
            <person name="Ohm R.A."/>
            <person name="Otillar R.P."/>
            <person name="Pangilinan J.L."/>
            <person name="Peng Y."/>
            <person name="Rokas A."/>
            <person name="Rosa C.A."/>
            <person name="Scheuner C."/>
            <person name="Sibirny A.A."/>
            <person name="Slot J.C."/>
            <person name="Stielow J.B."/>
            <person name="Sun H."/>
            <person name="Kurtzman C.P."/>
            <person name="Blackwell M."/>
            <person name="Grigoriev I.V."/>
            <person name="Jeffries T.W."/>
        </authorList>
    </citation>
    <scope>NUCLEOTIDE SEQUENCE [LARGE SCALE GENOMIC DNA]</scope>
    <source>
        <strain evidence="4">ATCC 58044 / CBS 1984 / NCYC 433 / NRRL Y-366-8</strain>
    </source>
</reference>
<evidence type="ECO:0000256" key="2">
    <source>
        <dbReference type="SAM" id="MobiDB-lite"/>
    </source>
</evidence>
<dbReference type="GeneID" id="30201918"/>
<feature type="compositionally biased region" description="Acidic residues" evidence="2">
    <location>
        <begin position="179"/>
        <end position="196"/>
    </location>
</feature>
<evidence type="ECO:0000313" key="4">
    <source>
        <dbReference type="Proteomes" id="UP000094112"/>
    </source>
</evidence>
<organism evidence="3 4">
    <name type="scientific">Wickerhamomyces anomalus (strain ATCC 58044 / CBS 1984 / NCYC 433 / NRRL Y-366-8)</name>
    <name type="common">Yeast</name>
    <name type="synonym">Hansenula anomala</name>
    <dbReference type="NCBI Taxonomy" id="683960"/>
    <lineage>
        <taxon>Eukaryota</taxon>
        <taxon>Fungi</taxon>
        <taxon>Dikarya</taxon>
        <taxon>Ascomycota</taxon>
        <taxon>Saccharomycotina</taxon>
        <taxon>Saccharomycetes</taxon>
        <taxon>Phaffomycetales</taxon>
        <taxon>Wickerhamomycetaceae</taxon>
        <taxon>Wickerhamomyces</taxon>
    </lineage>
</organism>
<sequence>MAPVISSQGRLKVTLKMAISKLRFTQTKRLALVKQQRRQMAELLSLGKEESAKIRVENIVREDIYVELLEMLELYCELLLARIGLLDKKECDPGLEEAVKTIIYSASHTDLKEMHTVRDLLIHKFGAEFARAAIENDDNVIPEKITKRTAVEAPSQELVSLYLKEIAKAYDVPFSELEAEEAADDEDDDDDDDESNGGEGKPIQLEEPIEDYPEERISTPRKLSAASLPNPNEAEKSPISVRPPHKSSDNPHPTVKIPDELQKNVSKKKRTSDAGLKNSSKEKDDLDALRKRFEALKR</sequence>
<dbReference type="InterPro" id="IPR042277">
    <property type="entry name" value="IST1-like"/>
</dbReference>
<dbReference type="GO" id="GO:0032511">
    <property type="term" value="P:late endosome to vacuole transport via multivesicular body sorting pathway"/>
    <property type="evidence" value="ECO:0007669"/>
    <property type="project" value="EnsemblFungi"/>
</dbReference>
<evidence type="ECO:0008006" key="5">
    <source>
        <dbReference type="Google" id="ProtNLM"/>
    </source>
</evidence>
<accession>A0A1E3P896</accession>
<gene>
    <name evidence="3" type="ORF">WICANDRAFT_78152</name>
</gene>
<dbReference type="GO" id="GO:0042030">
    <property type="term" value="F:ATPase inhibitor activity"/>
    <property type="evidence" value="ECO:0007669"/>
    <property type="project" value="EnsemblFungi"/>
</dbReference>
<dbReference type="Gene3D" id="1.20.1260.60">
    <property type="entry name" value="Vacuolar protein sorting-associated protein Ist1"/>
    <property type="match status" value="1"/>
</dbReference>
<dbReference type="PANTHER" id="PTHR12161">
    <property type="entry name" value="IST1 FAMILY MEMBER"/>
    <property type="match status" value="1"/>
</dbReference>
<protein>
    <recommendedName>
        <fullName evidence="5">Vacuolar protein sorting-associated protein IST1</fullName>
    </recommendedName>
</protein>
<dbReference type="STRING" id="683960.A0A1E3P896"/>
<evidence type="ECO:0000256" key="1">
    <source>
        <dbReference type="ARBA" id="ARBA00005536"/>
    </source>
</evidence>
<dbReference type="GO" id="GO:0099638">
    <property type="term" value="P:endosome to plasma membrane protein transport"/>
    <property type="evidence" value="ECO:0007669"/>
    <property type="project" value="EnsemblFungi"/>
</dbReference>
<dbReference type="InterPro" id="IPR005061">
    <property type="entry name" value="Ist1"/>
</dbReference>
<feature type="compositionally biased region" description="Basic and acidic residues" evidence="2">
    <location>
        <begin position="279"/>
        <end position="298"/>
    </location>
</feature>
<comment type="similarity">
    <text evidence="1">Belongs to the IST1 family.</text>
</comment>
<dbReference type="RefSeq" id="XP_019040737.1">
    <property type="nucleotide sequence ID" value="XM_019184672.1"/>
</dbReference>
<feature type="region of interest" description="Disordered" evidence="2">
    <location>
        <begin position="179"/>
        <end position="298"/>
    </location>
</feature>
<proteinExistence type="inferred from homology"/>
<dbReference type="FunFam" id="1.20.1260.60:FF:000002">
    <property type="entry name" value="Vacuolar protein sorting-associated protein IST1"/>
    <property type="match status" value="1"/>
</dbReference>
<evidence type="ECO:0000313" key="3">
    <source>
        <dbReference type="EMBL" id="ODQ61530.1"/>
    </source>
</evidence>
<name>A0A1E3P896_WICAA</name>
<dbReference type="Pfam" id="PF03398">
    <property type="entry name" value="Ist1"/>
    <property type="match status" value="1"/>
</dbReference>
<dbReference type="OrthoDB" id="29853at2759"/>
<dbReference type="PANTHER" id="PTHR12161:SF5">
    <property type="entry name" value="IST1 HOMOLOG"/>
    <property type="match status" value="1"/>
</dbReference>
<dbReference type="AlphaFoldDB" id="A0A1E3P896"/>
<dbReference type="Proteomes" id="UP000094112">
    <property type="component" value="Unassembled WGS sequence"/>
</dbReference>